<dbReference type="InterPro" id="IPR027417">
    <property type="entry name" value="P-loop_NTPase"/>
</dbReference>
<evidence type="ECO:0000256" key="4">
    <source>
        <dbReference type="ARBA" id="ARBA00022806"/>
    </source>
</evidence>
<evidence type="ECO:0000256" key="6">
    <source>
        <dbReference type="PROSITE-ProRule" id="PRU00175"/>
    </source>
</evidence>
<evidence type="ECO:0008006" key="13">
    <source>
        <dbReference type="Google" id="ProtNLM"/>
    </source>
</evidence>
<dbReference type="GO" id="GO:0005634">
    <property type="term" value="C:nucleus"/>
    <property type="evidence" value="ECO:0007669"/>
    <property type="project" value="TreeGrafter"/>
</dbReference>
<dbReference type="Gene3D" id="3.40.50.300">
    <property type="entry name" value="P-loop containing nucleotide triphosphate hydrolases"/>
    <property type="match status" value="1"/>
</dbReference>
<comment type="similarity">
    <text evidence="1">Belongs to the SNF2/RAD54 helicase family.</text>
</comment>
<dbReference type="STRING" id="1447883.A0A2B7XV92"/>
<feature type="domain" description="RING-type" evidence="8">
    <location>
        <begin position="824"/>
        <end position="876"/>
    </location>
</feature>
<keyword evidence="5" id="KW-0067">ATP-binding</keyword>
<dbReference type="SMART" id="SM00487">
    <property type="entry name" value="DEXDc"/>
    <property type="match status" value="1"/>
</dbReference>
<name>A0A2B7XV92_POLH7</name>
<dbReference type="PROSITE" id="PS51194">
    <property type="entry name" value="HELICASE_CTER"/>
    <property type="match status" value="1"/>
</dbReference>
<dbReference type="PROSITE" id="PS50089">
    <property type="entry name" value="ZF_RING_2"/>
    <property type="match status" value="1"/>
</dbReference>
<evidence type="ECO:0000256" key="3">
    <source>
        <dbReference type="ARBA" id="ARBA00022801"/>
    </source>
</evidence>
<evidence type="ECO:0000259" key="10">
    <source>
        <dbReference type="PROSITE" id="PS51194"/>
    </source>
</evidence>
<dbReference type="InterPro" id="IPR000330">
    <property type="entry name" value="SNF2_N"/>
</dbReference>
<keyword evidence="3" id="KW-0378">Hydrolase</keyword>
<feature type="compositionally biased region" description="Polar residues" evidence="7">
    <location>
        <begin position="263"/>
        <end position="276"/>
    </location>
</feature>
<dbReference type="InterPro" id="IPR049730">
    <property type="entry name" value="SNF2/RAD54-like_C"/>
</dbReference>
<feature type="compositionally biased region" description="Polar residues" evidence="7">
    <location>
        <begin position="242"/>
        <end position="251"/>
    </location>
</feature>
<dbReference type="SUPFAM" id="SSF52540">
    <property type="entry name" value="P-loop containing nucleoside triphosphate hydrolases"/>
    <property type="match status" value="2"/>
</dbReference>
<reference evidence="11 12" key="1">
    <citation type="submission" date="2017-10" db="EMBL/GenBank/DDBJ databases">
        <title>Comparative genomics in systemic dimorphic fungi from Ajellomycetaceae.</title>
        <authorList>
            <person name="Munoz J.F."/>
            <person name="Mcewen J.G."/>
            <person name="Clay O.K."/>
            <person name="Cuomo C.A."/>
        </authorList>
    </citation>
    <scope>NUCLEOTIDE SEQUENCE [LARGE SCALE GENOMIC DNA]</scope>
    <source>
        <strain evidence="11 12">UAMH7299</strain>
    </source>
</reference>
<dbReference type="GO" id="GO:0004386">
    <property type="term" value="F:helicase activity"/>
    <property type="evidence" value="ECO:0007669"/>
    <property type="project" value="UniProtKB-KW"/>
</dbReference>
<sequence>MAALPPFNPGIDENDLDLQQALAQSYLPIADNQSENDLHEIQRHLLDFDDGLSSSHYSSLPVTPTEKSRPELSFDDRDVTNATLPRIEPARTLPIPNWSDSDLSISAGPSRSSRSSGSSGSPAGASGFLHPLPTRKRALDADHTSSTRLFREPKSRKTTPTPRALENGASNNLLPDLDIQELLGLPDSDDLHDLEEEHKAAETWLKEKREQERRDAEFARSLQESFNQGYSEPSSLGHAAWNQPSSQSTSMLPPLKPAMRSPLAQTIFSAGPSGTLSHRRPAPPEPAPPKPKSYIDLSSDSDVEELAGDPFIHRHNTAWNNNRLGQVSLQNPMRYGSFTQCNFPAQTSGYSYGYGYGSTNPALNTSSHLAFDLLSAGLPSNMPGSFTMDAMSRATSALGPPFPLPYTNIGSNYDSKLDLYETRDPQETNDELKKLLENIRPDQDLDSNREGTPEAMQYPLLEHQKLGLAWMKSMEEGSNKGGILADDMGLGKTIQALALMVTRPSSDPERKTTLIIAPVALIQQWKREIEKKLKPGRHQLSVFVLHGEKRGATFNTLKKHDVVLTTFGTLASEHKRWEKADEMRRKNPQTYRNLSADAFQLPILGDNSKWYRVILDEAQCIKNKSTRSARACFVIKSTHRWCMSGTPMMNNVDELFSLICFLRIGPYNSSERFSATFSRPLKNYDKGVQERAMGQLQALLKAILLRRMKTSKIDGKPILQLPPRTTEKVHAVFSEDEKEFYSALEGKIQLQFNRYLKAGTVGRNYSNVLVLLLRLRQCCCHPHLIKDFGVETNANTSEIDLMANAKLLESGVVMRLRENEASECPVCIDAVENAIIFFPCGHCICAECWARVSDPSQLVAMGEDNPNSFPKCPNCRTRIDPKKITDNVSFKKVFCPEETGDDAGNEEQPPKAGEDEVDESSDSDSEDDDDNGDGDIRNFIVDDDEDPNAPSRPKKSKRKDRKGKGKAHRDKKRTLADLKKDSLKNAKAKQKYLKHLAKNWITSAKIDKTMEVLHDIQMQGHGEKTIIFSQFTSLLDLLEVPIVKEGWGYRRYDGSMKPVQRNEAVIEFSDNPNCKIMLVSLKAGNAGLNLTAASRVIIFDPFWNPYIEEQAIDRAHRIGQMRPVIVHRILVENTVEDRILELQDKKRELIEGALDEGASRNIGRLGTRELAYLFGVGPR</sequence>
<dbReference type="PANTHER" id="PTHR45626:SF16">
    <property type="entry name" value="ATP-DEPENDENT HELICASE ULS1"/>
    <property type="match status" value="1"/>
</dbReference>
<dbReference type="Pfam" id="PF00176">
    <property type="entry name" value="SNF2-rel_dom"/>
    <property type="match status" value="1"/>
</dbReference>
<feature type="compositionally biased region" description="Basic residues" evidence="7">
    <location>
        <begin position="952"/>
        <end position="972"/>
    </location>
</feature>
<feature type="compositionally biased region" description="Acidic residues" evidence="7">
    <location>
        <begin position="915"/>
        <end position="933"/>
    </location>
</feature>
<dbReference type="GO" id="GO:0016787">
    <property type="term" value="F:hydrolase activity"/>
    <property type="evidence" value="ECO:0007669"/>
    <property type="project" value="UniProtKB-KW"/>
</dbReference>
<dbReference type="Gene3D" id="3.40.50.10810">
    <property type="entry name" value="Tandem AAA-ATPase domain"/>
    <property type="match status" value="1"/>
</dbReference>
<feature type="region of interest" description="Disordered" evidence="7">
    <location>
        <begin position="225"/>
        <end position="296"/>
    </location>
</feature>
<dbReference type="InterPro" id="IPR014001">
    <property type="entry name" value="Helicase_ATP-bd"/>
</dbReference>
<dbReference type="InterPro" id="IPR038718">
    <property type="entry name" value="SNF2-like_sf"/>
</dbReference>
<keyword evidence="4" id="KW-0347">Helicase</keyword>
<dbReference type="AlphaFoldDB" id="A0A2B7XV92"/>
<keyword evidence="2" id="KW-0547">Nucleotide-binding</keyword>
<dbReference type="CDD" id="cd18008">
    <property type="entry name" value="DEXDc_SHPRH-like"/>
    <property type="match status" value="1"/>
</dbReference>
<keyword evidence="12" id="KW-1185">Reference proteome</keyword>
<feature type="compositionally biased region" description="Polar residues" evidence="7">
    <location>
        <begin position="225"/>
        <end position="234"/>
    </location>
</feature>
<evidence type="ECO:0000256" key="5">
    <source>
        <dbReference type="ARBA" id="ARBA00022840"/>
    </source>
</evidence>
<dbReference type="PANTHER" id="PTHR45626">
    <property type="entry name" value="TRANSCRIPTION TERMINATION FACTOR 2-RELATED"/>
    <property type="match status" value="1"/>
</dbReference>
<protein>
    <recommendedName>
        <fullName evidence="13">SWI/SNF family DNA-dependent ATPase Ris1</fullName>
    </recommendedName>
</protein>
<evidence type="ECO:0000259" key="9">
    <source>
        <dbReference type="PROSITE" id="PS51192"/>
    </source>
</evidence>
<dbReference type="Pfam" id="PF13923">
    <property type="entry name" value="zf-C3HC4_2"/>
    <property type="match status" value="1"/>
</dbReference>
<accession>A0A2B7XV92</accession>
<dbReference type="GO" id="GO:0008094">
    <property type="term" value="F:ATP-dependent activity, acting on DNA"/>
    <property type="evidence" value="ECO:0007669"/>
    <property type="project" value="TreeGrafter"/>
</dbReference>
<keyword evidence="6" id="KW-0862">Zinc</keyword>
<dbReference type="OrthoDB" id="423559at2759"/>
<dbReference type="GO" id="GO:0005737">
    <property type="term" value="C:cytoplasm"/>
    <property type="evidence" value="ECO:0007669"/>
    <property type="project" value="TreeGrafter"/>
</dbReference>
<dbReference type="Proteomes" id="UP000224634">
    <property type="component" value="Unassembled WGS sequence"/>
</dbReference>
<evidence type="ECO:0000256" key="1">
    <source>
        <dbReference type="ARBA" id="ARBA00007025"/>
    </source>
</evidence>
<dbReference type="FunFam" id="3.40.50.300:FF:002380">
    <property type="entry name" value="SWI/SNF family DNA-dependent ATPase, putative"/>
    <property type="match status" value="1"/>
</dbReference>
<evidence type="ECO:0000313" key="12">
    <source>
        <dbReference type="Proteomes" id="UP000224634"/>
    </source>
</evidence>
<dbReference type="Pfam" id="PF00271">
    <property type="entry name" value="Helicase_C"/>
    <property type="match status" value="1"/>
</dbReference>
<proteinExistence type="inferred from homology"/>
<keyword evidence="6" id="KW-0863">Zinc-finger</keyword>
<feature type="compositionally biased region" description="Basic and acidic residues" evidence="7">
    <location>
        <begin position="66"/>
        <end position="79"/>
    </location>
</feature>
<dbReference type="InterPro" id="IPR001650">
    <property type="entry name" value="Helicase_C-like"/>
</dbReference>
<dbReference type="SMART" id="SM00490">
    <property type="entry name" value="HELICc"/>
    <property type="match status" value="1"/>
</dbReference>
<organism evidence="11 12">
    <name type="scientific">Polytolypa hystricis (strain UAMH7299)</name>
    <dbReference type="NCBI Taxonomy" id="1447883"/>
    <lineage>
        <taxon>Eukaryota</taxon>
        <taxon>Fungi</taxon>
        <taxon>Dikarya</taxon>
        <taxon>Ascomycota</taxon>
        <taxon>Pezizomycotina</taxon>
        <taxon>Eurotiomycetes</taxon>
        <taxon>Eurotiomycetidae</taxon>
        <taxon>Onygenales</taxon>
        <taxon>Onygenales incertae sedis</taxon>
        <taxon>Polytolypa</taxon>
    </lineage>
</organism>
<dbReference type="EMBL" id="PDNA01000112">
    <property type="protein sequence ID" value="PGH12865.1"/>
    <property type="molecule type" value="Genomic_DNA"/>
</dbReference>
<feature type="compositionally biased region" description="Low complexity" evidence="7">
    <location>
        <begin position="106"/>
        <end position="127"/>
    </location>
</feature>
<dbReference type="InterPro" id="IPR050628">
    <property type="entry name" value="SNF2_RAD54_helicase_TF"/>
</dbReference>
<evidence type="ECO:0000256" key="7">
    <source>
        <dbReference type="SAM" id="MobiDB-lite"/>
    </source>
</evidence>
<dbReference type="CDD" id="cd18793">
    <property type="entry name" value="SF2_C_SNF"/>
    <property type="match status" value="1"/>
</dbReference>
<feature type="region of interest" description="Disordered" evidence="7">
    <location>
        <begin position="896"/>
        <end position="974"/>
    </location>
</feature>
<feature type="domain" description="Helicase ATP-binding" evidence="9">
    <location>
        <begin position="473"/>
        <end position="665"/>
    </location>
</feature>
<keyword evidence="6" id="KW-0479">Metal-binding</keyword>
<dbReference type="InterPro" id="IPR001841">
    <property type="entry name" value="Znf_RING"/>
</dbReference>
<dbReference type="Gene3D" id="3.30.40.10">
    <property type="entry name" value="Zinc/RING finger domain, C3HC4 (zinc finger)"/>
    <property type="match status" value="1"/>
</dbReference>
<dbReference type="PROSITE" id="PS51192">
    <property type="entry name" value="HELICASE_ATP_BIND_1"/>
    <property type="match status" value="1"/>
</dbReference>
<evidence type="ECO:0000259" key="8">
    <source>
        <dbReference type="PROSITE" id="PS50089"/>
    </source>
</evidence>
<dbReference type="InterPro" id="IPR013083">
    <property type="entry name" value="Znf_RING/FYVE/PHD"/>
</dbReference>
<feature type="compositionally biased region" description="Basic and acidic residues" evidence="7">
    <location>
        <begin position="137"/>
        <end position="155"/>
    </location>
</feature>
<gene>
    <name evidence="11" type="ORF">AJ80_06574</name>
</gene>
<evidence type="ECO:0000313" key="11">
    <source>
        <dbReference type="EMBL" id="PGH12865.1"/>
    </source>
</evidence>
<evidence type="ECO:0000256" key="2">
    <source>
        <dbReference type="ARBA" id="ARBA00022741"/>
    </source>
</evidence>
<comment type="caution">
    <text evidence="11">The sequence shown here is derived from an EMBL/GenBank/DDBJ whole genome shotgun (WGS) entry which is preliminary data.</text>
</comment>
<dbReference type="GO" id="GO:0008270">
    <property type="term" value="F:zinc ion binding"/>
    <property type="evidence" value="ECO:0007669"/>
    <property type="project" value="UniProtKB-KW"/>
</dbReference>
<feature type="region of interest" description="Disordered" evidence="7">
    <location>
        <begin position="55"/>
        <end position="172"/>
    </location>
</feature>
<feature type="domain" description="Helicase C-terminal" evidence="10">
    <location>
        <begin position="1005"/>
        <end position="1166"/>
    </location>
</feature>
<dbReference type="SUPFAM" id="SSF57850">
    <property type="entry name" value="RING/U-box"/>
    <property type="match status" value="1"/>
</dbReference>
<dbReference type="GO" id="GO:0000724">
    <property type="term" value="P:double-strand break repair via homologous recombination"/>
    <property type="evidence" value="ECO:0007669"/>
    <property type="project" value="TreeGrafter"/>
</dbReference>
<dbReference type="GO" id="GO:0005524">
    <property type="term" value="F:ATP binding"/>
    <property type="evidence" value="ECO:0007669"/>
    <property type="project" value="UniProtKB-KW"/>
</dbReference>